<dbReference type="InterPro" id="IPR008144">
    <property type="entry name" value="Guanylate_kin-like_dom"/>
</dbReference>
<evidence type="ECO:0000313" key="7">
    <source>
        <dbReference type="EMBL" id="MBU3830329.1"/>
    </source>
</evidence>
<reference evidence="7" key="2">
    <citation type="submission" date="2021-04" db="EMBL/GenBank/DDBJ databases">
        <authorList>
            <person name="Gilroy R."/>
        </authorList>
    </citation>
    <scope>NUCLEOTIDE SEQUENCE</scope>
    <source>
        <strain evidence="7">876</strain>
    </source>
</reference>
<reference evidence="7" key="1">
    <citation type="journal article" date="2021" name="PeerJ">
        <title>Extensive microbial diversity within the chicken gut microbiome revealed by metagenomics and culture.</title>
        <authorList>
            <person name="Gilroy R."/>
            <person name="Ravi A."/>
            <person name="Getino M."/>
            <person name="Pursley I."/>
            <person name="Horton D.L."/>
            <person name="Alikhan N.F."/>
            <person name="Baker D."/>
            <person name="Gharbi K."/>
            <person name="Hall N."/>
            <person name="Watson M."/>
            <person name="Adriaenssens E.M."/>
            <person name="Foster-Nyarko E."/>
            <person name="Jarju S."/>
            <person name="Secka A."/>
            <person name="Antonio M."/>
            <person name="Oren A."/>
            <person name="Chaudhuri R.R."/>
            <person name="La Ragione R."/>
            <person name="Hildebrand F."/>
            <person name="Pallen M.J."/>
        </authorList>
    </citation>
    <scope>NUCLEOTIDE SEQUENCE</scope>
    <source>
        <strain evidence="7">876</strain>
    </source>
</reference>
<dbReference type="Pfam" id="PF00625">
    <property type="entry name" value="Guanylate_kin"/>
    <property type="match status" value="1"/>
</dbReference>
<gene>
    <name evidence="7" type="ORF">H9843_05495</name>
</gene>
<comment type="caution">
    <text evidence="7">The sequence shown here is derived from an EMBL/GenBank/DDBJ whole genome shotgun (WGS) entry which is preliminary data.</text>
</comment>
<evidence type="ECO:0000313" key="8">
    <source>
        <dbReference type="Proteomes" id="UP000824180"/>
    </source>
</evidence>
<dbReference type="InterPro" id="IPR027417">
    <property type="entry name" value="P-loop_NTPase"/>
</dbReference>
<evidence type="ECO:0000259" key="6">
    <source>
        <dbReference type="PROSITE" id="PS50052"/>
    </source>
</evidence>
<sequence length="189" mass="21205">MKKGRVFVIAGAAGSGKTTVAKFLHEHYQMERVITHTTRPARPNEQDGVDYHFETPDSMAKLHLLESVEYDHHLYGSSLESLEEGWQTGHDDVIVLDTKGAATYHQKLGDQAVIIFLTVSHIGALAKRMVKRGDRLQAIKSRLKSPEYHRDLHLPAELDGIANVVVNDSWMKTKKALEQIVRQTGLEKG</sequence>
<comment type="catalytic activity">
    <reaction evidence="5">
        <text>GMP + ATP = GDP + ADP</text>
        <dbReference type="Rhea" id="RHEA:20780"/>
        <dbReference type="ChEBI" id="CHEBI:30616"/>
        <dbReference type="ChEBI" id="CHEBI:58115"/>
        <dbReference type="ChEBI" id="CHEBI:58189"/>
        <dbReference type="ChEBI" id="CHEBI:456216"/>
        <dbReference type="EC" id="2.7.4.8"/>
    </reaction>
</comment>
<dbReference type="PROSITE" id="PS50052">
    <property type="entry name" value="GUANYLATE_KINASE_2"/>
    <property type="match status" value="1"/>
</dbReference>
<comment type="function">
    <text evidence="1">Essential for recycling GMP and indirectly, cGMP.</text>
</comment>
<keyword evidence="4 7" id="KW-0418">Kinase</keyword>
<dbReference type="PANTHER" id="PTHR23117:SF13">
    <property type="entry name" value="GUANYLATE KINASE"/>
    <property type="match status" value="1"/>
</dbReference>
<evidence type="ECO:0000256" key="1">
    <source>
        <dbReference type="ARBA" id="ARBA00003531"/>
    </source>
</evidence>
<organism evidence="7 8">
    <name type="scientific">Candidatus Limosilactobacillus merdavium</name>
    <dbReference type="NCBI Taxonomy" id="2838651"/>
    <lineage>
        <taxon>Bacteria</taxon>
        <taxon>Bacillati</taxon>
        <taxon>Bacillota</taxon>
        <taxon>Bacilli</taxon>
        <taxon>Lactobacillales</taxon>
        <taxon>Lactobacillaceae</taxon>
        <taxon>Limosilactobacillus</taxon>
    </lineage>
</organism>
<evidence type="ECO:0000256" key="3">
    <source>
        <dbReference type="ARBA" id="ARBA00022679"/>
    </source>
</evidence>
<dbReference type="SMART" id="SM00382">
    <property type="entry name" value="AAA"/>
    <property type="match status" value="1"/>
</dbReference>
<dbReference type="EMBL" id="JAHLFK010000058">
    <property type="protein sequence ID" value="MBU3830329.1"/>
    <property type="molecule type" value="Genomic_DNA"/>
</dbReference>
<comment type="similarity">
    <text evidence="2">Belongs to the guanylate kinase family.</text>
</comment>
<name>A0A9E2NXA8_9LACO</name>
<dbReference type="GO" id="GO:0005829">
    <property type="term" value="C:cytosol"/>
    <property type="evidence" value="ECO:0007669"/>
    <property type="project" value="TreeGrafter"/>
</dbReference>
<dbReference type="Gene3D" id="3.40.50.300">
    <property type="entry name" value="P-loop containing nucleotide triphosphate hydrolases"/>
    <property type="match status" value="1"/>
</dbReference>
<dbReference type="Proteomes" id="UP000824180">
    <property type="component" value="Unassembled WGS sequence"/>
</dbReference>
<evidence type="ECO:0000256" key="5">
    <source>
        <dbReference type="ARBA" id="ARBA00048594"/>
    </source>
</evidence>
<feature type="domain" description="Guanylate kinase-like" evidence="6">
    <location>
        <begin position="4"/>
        <end position="182"/>
    </location>
</feature>
<dbReference type="InterPro" id="IPR008145">
    <property type="entry name" value="GK/Ca_channel_bsu"/>
</dbReference>
<evidence type="ECO:0000256" key="4">
    <source>
        <dbReference type="ARBA" id="ARBA00022777"/>
    </source>
</evidence>
<dbReference type="SMART" id="SM00072">
    <property type="entry name" value="GuKc"/>
    <property type="match status" value="1"/>
</dbReference>
<protein>
    <submittedName>
        <fullName evidence="7">Guanylate kinase</fullName>
    </submittedName>
</protein>
<keyword evidence="3" id="KW-0808">Transferase</keyword>
<dbReference type="AlphaFoldDB" id="A0A9E2NXA8"/>
<dbReference type="InterPro" id="IPR003593">
    <property type="entry name" value="AAA+_ATPase"/>
</dbReference>
<evidence type="ECO:0000256" key="2">
    <source>
        <dbReference type="ARBA" id="ARBA00005790"/>
    </source>
</evidence>
<dbReference type="CDD" id="cd00071">
    <property type="entry name" value="GMPK"/>
    <property type="match status" value="1"/>
</dbReference>
<dbReference type="SUPFAM" id="SSF52540">
    <property type="entry name" value="P-loop containing nucleoside triphosphate hydrolases"/>
    <property type="match status" value="1"/>
</dbReference>
<dbReference type="PANTHER" id="PTHR23117">
    <property type="entry name" value="GUANYLATE KINASE-RELATED"/>
    <property type="match status" value="1"/>
</dbReference>
<dbReference type="GO" id="GO:0004385">
    <property type="term" value="F:GMP kinase activity"/>
    <property type="evidence" value="ECO:0007669"/>
    <property type="project" value="UniProtKB-EC"/>
</dbReference>
<accession>A0A9E2NXA8</accession>
<proteinExistence type="inferred from homology"/>